<protein>
    <recommendedName>
        <fullName evidence="5">ditrans,polycis-polyprenyl diphosphate synthase [(2E,6E)-farnesyldiphosphate specific]</fullName>
        <ecNumber evidence="5">2.5.1.87</ecNumber>
    </recommendedName>
</protein>
<dbReference type="PANTHER" id="PTHR21528">
    <property type="entry name" value="DEHYDRODOLICHYL DIPHOSPHATE SYNTHASE COMPLEX SUBUNIT NUS1"/>
    <property type="match status" value="1"/>
</dbReference>
<feature type="transmembrane region" description="Helical" evidence="13">
    <location>
        <begin position="12"/>
        <end position="32"/>
    </location>
</feature>
<evidence type="ECO:0000313" key="15">
    <source>
        <dbReference type="Proteomes" id="UP001152888"/>
    </source>
</evidence>
<comment type="pathway">
    <text evidence="3">Protein modification; protein glycosylation.</text>
</comment>
<proteinExistence type="inferred from homology"/>
<dbReference type="AlphaFoldDB" id="A0A9P0KC23"/>
<dbReference type="EC" id="2.5.1.87" evidence="5"/>
<reference evidence="14" key="1">
    <citation type="submission" date="2022-03" db="EMBL/GenBank/DDBJ databases">
        <authorList>
            <person name="Sayadi A."/>
        </authorList>
    </citation>
    <scope>NUCLEOTIDE SEQUENCE</scope>
</reference>
<dbReference type="GO" id="GO:0005789">
    <property type="term" value="C:endoplasmic reticulum membrane"/>
    <property type="evidence" value="ECO:0007669"/>
    <property type="project" value="UniProtKB-SubCell"/>
</dbReference>
<dbReference type="EMBL" id="CAKOFQ010006778">
    <property type="protein sequence ID" value="CAH1970862.1"/>
    <property type="molecule type" value="Genomic_DNA"/>
</dbReference>
<dbReference type="SUPFAM" id="SSF64005">
    <property type="entry name" value="Undecaprenyl diphosphate synthase"/>
    <property type="match status" value="1"/>
</dbReference>
<keyword evidence="7 13" id="KW-0812">Transmembrane</keyword>
<dbReference type="GO" id="GO:0045547">
    <property type="term" value="F:ditrans,polycis-polyprenyl diphosphate synthase [(2E,6E)-farnesyl diphosphate specific] activity"/>
    <property type="evidence" value="ECO:0007669"/>
    <property type="project" value="UniProtKB-EC"/>
</dbReference>
<dbReference type="PANTHER" id="PTHR21528:SF0">
    <property type="entry name" value="DEHYDRODOLICHYL DIPHOSPHATE SYNTHASE COMPLEX SUBUNIT NUS1"/>
    <property type="match status" value="1"/>
</dbReference>
<dbReference type="InterPro" id="IPR036424">
    <property type="entry name" value="UPP_synth-like_sf"/>
</dbReference>
<evidence type="ECO:0000256" key="3">
    <source>
        <dbReference type="ARBA" id="ARBA00004922"/>
    </source>
</evidence>
<evidence type="ECO:0000256" key="10">
    <source>
        <dbReference type="ARBA" id="ARBA00022989"/>
    </source>
</evidence>
<comment type="cofactor">
    <cofactor evidence="1">
        <name>Mg(2+)</name>
        <dbReference type="ChEBI" id="CHEBI:18420"/>
    </cofactor>
</comment>
<evidence type="ECO:0000256" key="7">
    <source>
        <dbReference type="ARBA" id="ARBA00022692"/>
    </source>
</evidence>
<dbReference type="GO" id="GO:1904423">
    <property type="term" value="C:dehydrodolichyl diphosphate synthase complex"/>
    <property type="evidence" value="ECO:0007669"/>
    <property type="project" value="InterPro"/>
</dbReference>
<keyword evidence="15" id="KW-1185">Reference proteome</keyword>
<evidence type="ECO:0000256" key="11">
    <source>
        <dbReference type="ARBA" id="ARBA00023136"/>
    </source>
</evidence>
<sequence>MWRIAIYETVYIIIYGLYTVFEFICGMFEYVYQTVFFTCHEFLFPSEKRARLKELVSKIKKKPKHLTVLLGPEDAEVTDLANLVIWCLASQIVFISFYDHKGSLKKKEEKLQLEVKKHSGDTAQVIWYTDENSNLENGFKGSKVHVKIITDEDSKMSAATITKLLVESENEDFTIENIHKHFVKQFRFPDPEMGILFGKDYCFYNYPPWQMRLTEFFRFKSAKSITYAQFLNLLVKFSQREQRLGK</sequence>
<evidence type="ECO:0000256" key="2">
    <source>
        <dbReference type="ARBA" id="ARBA00004586"/>
    </source>
</evidence>
<evidence type="ECO:0000256" key="6">
    <source>
        <dbReference type="ARBA" id="ARBA00022679"/>
    </source>
</evidence>
<evidence type="ECO:0000256" key="9">
    <source>
        <dbReference type="ARBA" id="ARBA00022842"/>
    </source>
</evidence>
<keyword evidence="8" id="KW-0256">Endoplasmic reticulum</keyword>
<dbReference type="Proteomes" id="UP001152888">
    <property type="component" value="Unassembled WGS sequence"/>
</dbReference>
<keyword evidence="10 13" id="KW-1133">Transmembrane helix</keyword>
<comment type="subcellular location">
    <subcellularLocation>
        <location evidence="2">Endoplasmic reticulum membrane</location>
    </subcellularLocation>
</comment>
<keyword evidence="9" id="KW-0460">Magnesium</keyword>
<organism evidence="14 15">
    <name type="scientific">Acanthoscelides obtectus</name>
    <name type="common">Bean weevil</name>
    <name type="synonym">Bruchus obtectus</name>
    <dbReference type="NCBI Taxonomy" id="200917"/>
    <lineage>
        <taxon>Eukaryota</taxon>
        <taxon>Metazoa</taxon>
        <taxon>Ecdysozoa</taxon>
        <taxon>Arthropoda</taxon>
        <taxon>Hexapoda</taxon>
        <taxon>Insecta</taxon>
        <taxon>Pterygota</taxon>
        <taxon>Neoptera</taxon>
        <taxon>Endopterygota</taxon>
        <taxon>Coleoptera</taxon>
        <taxon>Polyphaga</taxon>
        <taxon>Cucujiformia</taxon>
        <taxon>Chrysomeloidea</taxon>
        <taxon>Chrysomelidae</taxon>
        <taxon>Bruchinae</taxon>
        <taxon>Bruchini</taxon>
        <taxon>Acanthoscelides</taxon>
    </lineage>
</organism>
<evidence type="ECO:0000256" key="1">
    <source>
        <dbReference type="ARBA" id="ARBA00001946"/>
    </source>
</evidence>
<evidence type="ECO:0000256" key="13">
    <source>
        <dbReference type="SAM" id="Phobius"/>
    </source>
</evidence>
<name>A0A9P0KC23_ACAOB</name>
<evidence type="ECO:0000313" key="14">
    <source>
        <dbReference type="EMBL" id="CAH1970862.1"/>
    </source>
</evidence>
<dbReference type="InterPro" id="IPR038887">
    <property type="entry name" value="Nus1/NgBR"/>
</dbReference>
<dbReference type="OrthoDB" id="19639at2759"/>
<evidence type="ECO:0000256" key="12">
    <source>
        <dbReference type="ARBA" id="ARBA00047353"/>
    </source>
</evidence>
<comment type="similarity">
    <text evidence="4">Belongs to the UPP synthase family.</text>
</comment>
<comment type="caution">
    <text evidence="14">The sequence shown here is derived from an EMBL/GenBank/DDBJ whole genome shotgun (WGS) entry which is preliminary data.</text>
</comment>
<accession>A0A9P0KC23</accession>
<gene>
    <name evidence="14" type="ORF">ACAOBT_LOCUS9147</name>
</gene>
<keyword evidence="11 13" id="KW-0472">Membrane</keyword>
<evidence type="ECO:0000256" key="4">
    <source>
        <dbReference type="ARBA" id="ARBA00005432"/>
    </source>
</evidence>
<evidence type="ECO:0000256" key="5">
    <source>
        <dbReference type="ARBA" id="ARBA00012596"/>
    </source>
</evidence>
<evidence type="ECO:0000256" key="8">
    <source>
        <dbReference type="ARBA" id="ARBA00022824"/>
    </source>
</evidence>
<dbReference type="Gene3D" id="3.40.1180.10">
    <property type="entry name" value="Decaprenyl diphosphate synthase-like"/>
    <property type="match status" value="1"/>
</dbReference>
<comment type="catalytic activity">
    <reaction evidence="12">
        <text>n isopentenyl diphosphate + (2E,6E)-farnesyl diphosphate = a di-trans,poly-cis-polyprenyl diphosphate + n diphosphate</text>
        <dbReference type="Rhea" id="RHEA:53008"/>
        <dbReference type="Rhea" id="RHEA-COMP:19494"/>
        <dbReference type="ChEBI" id="CHEBI:33019"/>
        <dbReference type="ChEBI" id="CHEBI:128769"/>
        <dbReference type="ChEBI" id="CHEBI:136960"/>
        <dbReference type="ChEBI" id="CHEBI:175763"/>
        <dbReference type="EC" id="2.5.1.87"/>
    </reaction>
</comment>
<keyword evidence="6" id="KW-0808">Transferase</keyword>